<name>A0ABU0YG79_9PROT</name>
<protein>
    <submittedName>
        <fullName evidence="2">Agmatine deiminase family protein</fullName>
    </submittedName>
</protein>
<organism evidence="2 3">
    <name type="scientific">Dongia sedimenti</name>
    <dbReference type="NCBI Taxonomy" id="3064282"/>
    <lineage>
        <taxon>Bacteria</taxon>
        <taxon>Pseudomonadati</taxon>
        <taxon>Pseudomonadota</taxon>
        <taxon>Alphaproteobacteria</taxon>
        <taxon>Rhodospirillales</taxon>
        <taxon>Dongiaceae</taxon>
        <taxon>Dongia</taxon>
    </lineage>
</organism>
<gene>
    <name evidence="2" type="ORF">Q8A70_03645</name>
</gene>
<proteinExistence type="predicted"/>
<accession>A0ABU0YG79</accession>
<evidence type="ECO:0000256" key="1">
    <source>
        <dbReference type="ARBA" id="ARBA00022801"/>
    </source>
</evidence>
<comment type="caution">
    <text evidence="2">The sequence shown here is derived from an EMBL/GenBank/DDBJ whole genome shotgun (WGS) entry which is preliminary data.</text>
</comment>
<sequence length="346" mass="37936">MSNPFDDGFTMPAEWANHARCWMAWPVREEAWGDHIDAAREATAELANTIAQFEPVSMVVKPKNVAEVSLLTKQGVNQVSMQQDDCWIRDMGPVFVTSADNQVAGIDWNFNGWGHRYPEYDRDAAVAEAILESLKMRRYDGDLVLEGGALHVDGEGTLLVTEAVLLNPNRNPDKTREQVEESLIRHLGVKQVIWLGEGLQDDFGGGHAQNLARFVKPGVVLALTCSDSADPNHRVLSDNLARLKAAKDAAGRDLEVIEVEQPRPQFDAEGRRLALSYVNFYLPNDAVILPAYEDGAADKKAYDTIAKLFPKREVIQLPAIELAYGGGGIHSICLPQPAGNAASVPA</sequence>
<dbReference type="PANTHER" id="PTHR31377:SF0">
    <property type="entry name" value="AGMATINE DEIMINASE-RELATED"/>
    <property type="match status" value="1"/>
</dbReference>
<evidence type="ECO:0000313" key="2">
    <source>
        <dbReference type="EMBL" id="MDQ7246740.1"/>
    </source>
</evidence>
<keyword evidence="3" id="KW-1185">Reference proteome</keyword>
<dbReference type="Gene3D" id="3.75.10.10">
    <property type="entry name" value="L-arginine/glycine Amidinotransferase, Chain A"/>
    <property type="match status" value="1"/>
</dbReference>
<dbReference type="RefSeq" id="WP_379954134.1">
    <property type="nucleotide sequence ID" value="NZ_JAUYVI010000001.1"/>
</dbReference>
<keyword evidence="1" id="KW-0378">Hydrolase</keyword>
<dbReference type="SUPFAM" id="SSF55909">
    <property type="entry name" value="Pentein"/>
    <property type="match status" value="1"/>
</dbReference>
<evidence type="ECO:0000313" key="3">
    <source>
        <dbReference type="Proteomes" id="UP001230156"/>
    </source>
</evidence>
<reference evidence="3" key="1">
    <citation type="submission" date="2023-08" db="EMBL/GenBank/DDBJ databases">
        <title>Rhodospirillaceae gen. nov., a novel taxon isolated from the Yangtze River Yuezi River estuary sludge.</title>
        <authorList>
            <person name="Ruan L."/>
        </authorList>
    </citation>
    <scope>NUCLEOTIDE SEQUENCE [LARGE SCALE GENOMIC DNA]</scope>
    <source>
        <strain evidence="3">R-7</strain>
    </source>
</reference>
<dbReference type="EMBL" id="JAUYVI010000001">
    <property type="protein sequence ID" value="MDQ7246740.1"/>
    <property type="molecule type" value="Genomic_DNA"/>
</dbReference>
<dbReference type="Pfam" id="PF04371">
    <property type="entry name" value="PAD_porph"/>
    <property type="match status" value="1"/>
</dbReference>
<dbReference type="Proteomes" id="UP001230156">
    <property type="component" value="Unassembled WGS sequence"/>
</dbReference>
<dbReference type="PANTHER" id="PTHR31377">
    <property type="entry name" value="AGMATINE DEIMINASE-RELATED"/>
    <property type="match status" value="1"/>
</dbReference>
<dbReference type="InterPro" id="IPR007466">
    <property type="entry name" value="Peptidyl-Arg-deiminase_porph"/>
</dbReference>